<sequence>MAGLKQHRPGTAAARPHLGAAAGTFSSDAAPSMRPAADLAEFVPMYPPSVSTTNDRAPRGPALPTTPWHRNRPQIVGLRQELGVCHTGARAVTTEPFAS</sequence>
<evidence type="ECO:0000313" key="3">
    <source>
        <dbReference type="Proteomes" id="UP000603227"/>
    </source>
</evidence>
<dbReference type="Proteomes" id="UP000603227">
    <property type="component" value="Unassembled WGS sequence"/>
</dbReference>
<feature type="compositionally biased region" description="Low complexity" evidence="1">
    <location>
        <begin position="10"/>
        <end position="23"/>
    </location>
</feature>
<evidence type="ECO:0000313" key="2">
    <source>
        <dbReference type="EMBL" id="GHE63125.1"/>
    </source>
</evidence>
<dbReference type="EMBL" id="BNAT01000056">
    <property type="protein sequence ID" value="GHE63125.1"/>
    <property type="molecule type" value="Genomic_DNA"/>
</dbReference>
<gene>
    <name evidence="2" type="ORF">GCM10017771_86470</name>
</gene>
<keyword evidence="3" id="KW-1185">Reference proteome</keyword>
<reference evidence="2" key="2">
    <citation type="submission" date="2020-09" db="EMBL/GenBank/DDBJ databases">
        <authorList>
            <person name="Sun Q."/>
            <person name="Zhou Y."/>
        </authorList>
    </citation>
    <scope>NUCLEOTIDE SEQUENCE</scope>
    <source>
        <strain evidence="2">CGMCC 4.7403</strain>
    </source>
</reference>
<protein>
    <submittedName>
        <fullName evidence="2">Uncharacterized protein</fullName>
    </submittedName>
</protein>
<reference evidence="2" key="1">
    <citation type="journal article" date="2014" name="Int. J. Syst. Evol. Microbiol.">
        <title>Complete genome sequence of Corynebacterium casei LMG S-19264T (=DSM 44701T), isolated from a smear-ripened cheese.</title>
        <authorList>
            <consortium name="US DOE Joint Genome Institute (JGI-PGF)"/>
            <person name="Walter F."/>
            <person name="Albersmeier A."/>
            <person name="Kalinowski J."/>
            <person name="Ruckert C."/>
        </authorList>
    </citation>
    <scope>NUCLEOTIDE SEQUENCE</scope>
    <source>
        <strain evidence="2">CGMCC 4.7403</strain>
    </source>
</reference>
<feature type="region of interest" description="Disordered" evidence="1">
    <location>
        <begin position="1"/>
        <end position="33"/>
    </location>
</feature>
<accession>A0A919DPD7</accession>
<dbReference type="AlphaFoldDB" id="A0A919DPD7"/>
<name>A0A919DPD7_9ACTN</name>
<comment type="caution">
    <text evidence="2">The sequence shown here is derived from an EMBL/GenBank/DDBJ whole genome shotgun (WGS) entry which is preliminary data.</text>
</comment>
<feature type="region of interest" description="Disordered" evidence="1">
    <location>
        <begin position="48"/>
        <end position="72"/>
    </location>
</feature>
<evidence type="ECO:0000256" key="1">
    <source>
        <dbReference type="SAM" id="MobiDB-lite"/>
    </source>
</evidence>
<organism evidence="2 3">
    <name type="scientific">Streptomyces capitiformicae</name>
    <dbReference type="NCBI Taxonomy" id="2014920"/>
    <lineage>
        <taxon>Bacteria</taxon>
        <taxon>Bacillati</taxon>
        <taxon>Actinomycetota</taxon>
        <taxon>Actinomycetes</taxon>
        <taxon>Kitasatosporales</taxon>
        <taxon>Streptomycetaceae</taxon>
        <taxon>Streptomyces</taxon>
    </lineage>
</organism>
<proteinExistence type="predicted"/>